<dbReference type="EMBL" id="JARBHA010000018">
    <property type="protein sequence ID" value="KAJ9675894.1"/>
    <property type="molecule type" value="Genomic_DNA"/>
</dbReference>
<dbReference type="InterPro" id="IPR035897">
    <property type="entry name" value="Toll_tir_struct_dom_sf"/>
</dbReference>
<dbReference type="SUPFAM" id="SSF52058">
    <property type="entry name" value="L domain-like"/>
    <property type="match status" value="1"/>
</dbReference>
<dbReference type="InterPro" id="IPR027417">
    <property type="entry name" value="P-loop_NTPase"/>
</dbReference>
<comment type="subcellular location">
    <subcellularLocation>
        <location evidence="2">Cytoplasm</location>
    </subcellularLocation>
    <subcellularLocation>
        <location evidence="1">Nucleus</location>
    </subcellularLocation>
</comment>
<keyword evidence="4" id="KW-0433">Leucine-rich repeat</keyword>
<keyword evidence="5" id="KW-0677">Repeat</keyword>
<dbReference type="InterPro" id="IPR044974">
    <property type="entry name" value="Disease_R_plants"/>
</dbReference>
<dbReference type="GO" id="GO:0050832">
    <property type="term" value="P:defense response to fungus"/>
    <property type="evidence" value="ECO:0007669"/>
    <property type="project" value="UniProtKB-ARBA"/>
</dbReference>
<evidence type="ECO:0000313" key="12">
    <source>
        <dbReference type="EMBL" id="KAJ9675894.1"/>
    </source>
</evidence>
<dbReference type="InterPro" id="IPR032675">
    <property type="entry name" value="LRR_dom_sf"/>
</dbReference>
<evidence type="ECO:0000256" key="7">
    <source>
        <dbReference type="ARBA" id="ARBA00023027"/>
    </source>
</evidence>
<dbReference type="Gene3D" id="3.40.50.300">
    <property type="entry name" value="P-loop containing nucleotide triphosphate hydrolases"/>
    <property type="match status" value="1"/>
</dbReference>
<dbReference type="Proteomes" id="UP001168098">
    <property type="component" value="Unassembled WGS sequence"/>
</dbReference>
<evidence type="ECO:0000256" key="5">
    <source>
        <dbReference type="ARBA" id="ARBA00022737"/>
    </source>
</evidence>
<name>A0AA39D9Q8_VITRO</name>
<dbReference type="GO" id="GO:0043531">
    <property type="term" value="F:ADP binding"/>
    <property type="evidence" value="ECO:0007669"/>
    <property type="project" value="InterPro"/>
</dbReference>
<dbReference type="GO" id="GO:0005737">
    <property type="term" value="C:cytoplasm"/>
    <property type="evidence" value="ECO:0007669"/>
    <property type="project" value="UniProtKB-SubCell"/>
</dbReference>
<dbReference type="PROSITE" id="PS50104">
    <property type="entry name" value="TIR"/>
    <property type="match status" value="1"/>
</dbReference>
<feature type="domain" description="TIR" evidence="11">
    <location>
        <begin position="40"/>
        <end position="201"/>
    </location>
</feature>
<evidence type="ECO:0000256" key="2">
    <source>
        <dbReference type="ARBA" id="ARBA00004496"/>
    </source>
</evidence>
<dbReference type="Pfam" id="PF01582">
    <property type="entry name" value="TIR"/>
    <property type="match status" value="1"/>
</dbReference>
<dbReference type="SUPFAM" id="SSF52540">
    <property type="entry name" value="P-loop containing nucleoside triphosphate hydrolases"/>
    <property type="match status" value="1"/>
</dbReference>
<reference evidence="12 13" key="1">
    <citation type="journal article" date="2023" name="BMC Biotechnol.">
        <title>Vitis rotundifolia cv Carlos genome sequencing.</title>
        <authorList>
            <person name="Huff M."/>
            <person name="Hulse-Kemp A."/>
            <person name="Scheffler B."/>
            <person name="Youngblood R."/>
            <person name="Simpson S."/>
            <person name="Babiker E."/>
            <person name="Staton M."/>
        </authorList>
    </citation>
    <scope>NUCLEOTIDE SEQUENCE [LARGE SCALE GENOMIC DNA]</scope>
    <source>
        <tissue evidence="12">Leaf</tissue>
    </source>
</reference>
<feature type="region of interest" description="Disordered" evidence="10">
    <location>
        <begin position="1"/>
        <end position="30"/>
    </location>
</feature>
<dbReference type="InterPro" id="IPR058192">
    <property type="entry name" value="WHD_ROQ1-like"/>
</dbReference>
<dbReference type="Gene3D" id="3.40.50.10140">
    <property type="entry name" value="Toll/interleukin-1 receptor homology (TIR) domain"/>
    <property type="match status" value="1"/>
</dbReference>
<dbReference type="Gene3D" id="1.10.8.430">
    <property type="entry name" value="Helical domain of apoptotic protease-activating factors"/>
    <property type="match status" value="1"/>
</dbReference>
<dbReference type="InterPro" id="IPR042197">
    <property type="entry name" value="Apaf_helical"/>
</dbReference>
<dbReference type="SUPFAM" id="SSF52200">
    <property type="entry name" value="Toll/Interleukin receptor TIR domain"/>
    <property type="match status" value="1"/>
</dbReference>
<dbReference type="GO" id="GO:0043068">
    <property type="term" value="P:positive regulation of programmed cell death"/>
    <property type="evidence" value="ECO:0007669"/>
    <property type="project" value="UniProtKB-ARBA"/>
</dbReference>
<evidence type="ECO:0000256" key="9">
    <source>
        <dbReference type="ARBA" id="ARBA00061488"/>
    </source>
</evidence>
<dbReference type="Gene3D" id="3.80.10.10">
    <property type="entry name" value="Ribonuclease Inhibitor"/>
    <property type="match status" value="1"/>
</dbReference>
<dbReference type="InterPro" id="IPR002182">
    <property type="entry name" value="NB-ARC"/>
</dbReference>
<protein>
    <recommendedName>
        <fullName evidence="11">TIR domain-containing protein</fullName>
    </recommendedName>
</protein>
<accession>A0AA39D9Q8</accession>
<dbReference type="PANTHER" id="PTHR11017">
    <property type="entry name" value="LEUCINE-RICH REPEAT-CONTAINING PROTEIN"/>
    <property type="match status" value="1"/>
</dbReference>
<evidence type="ECO:0000256" key="6">
    <source>
        <dbReference type="ARBA" id="ARBA00022821"/>
    </source>
</evidence>
<dbReference type="InterPro" id="IPR036390">
    <property type="entry name" value="WH_DNA-bd_sf"/>
</dbReference>
<evidence type="ECO:0000256" key="8">
    <source>
        <dbReference type="ARBA" id="ARBA00023242"/>
    </source>
</evidence>
<dbReference type="FunFam" id="3.40.50.10140:FF:000007">
    <property type="entry name" value="Disease resistance protein (TIR-NBS-LRR class)"/>
    <property type="match status" value="1"/>
</dbReference>
<evidence type="ECO:0000256" key="4">
    <source>
        <dbReference type="ARBA" id="ARBA00022614"/>
    </source>
</evidence>
<dbReference type="PANTHER" id="PTHR11017:SF570">
    <property type="entry name" value="DISEASE RESISTANCE PROTEIN (TIR-NBS CLASS)-RELATED"/>
    <property type="match status" value="1"/>
</dbReference>
<dbReference type="SMART" id="SM00255">
    <property type="entry name" value="TIR"/>
    <property type="match status" value="1"/>
</dbReference>
<gene>
    <name evidence="12" type="ORF">PVL29_024725</name>
</gene>
<dbReference type="Pfam" id="PF00931">
    <property type="entry name" value="NB-ARC"/>
    <property type="match status" value="1"/>
</dbReference>
<dbReference type="InterPro" id="IPR000157">
    <property type="entry name" value="TIR_dom"/>
</dbReference>
<sequence length="840" mass="96814">MSRRIGQTASSSSSSSRPSTCVVPFPSPPRPPQNTTLFEWKFDIFLSFRGKDTRRNFTDHLYTALVERGLRPFRDDEDLQRGEMIDENLLQAIKDSAIFIIIFSENYAHSKWCLNELVEIMKRRAEGRKVYPIFYHVEPSMVRKQSGNYGKAFENYENNSNLQREQIQKWRTALKEAGSIAGCHITNQYESQIVKEISGDMFREIVGEHCIEDGLVGKDSRLEPLKKLMISKPNDVLMVGIYGLSGTGKTTFARALYEEISCQFDGASFLANIGEVSKEDDLHCLQERLFCDILLGENQEIRPFHRRSNLMKKKICCKKVLIILDDVNIKKQLEILVGERDWFGKGSRIIITAKKKNLLLEHKVDELYQIKDLGELEALHLFSHHANTKGVSMDLSMEVINYCGVLPLNLKVVGTFLRDKDNFQQQLELQNLARVPAGENPGIRVSYNGLHPRYKNKFLDIACFFKGEHKDFVTKMLHEHDFPDENGIEVLTDRCLITVSERKLWMHSIIQKLGWEIDKGAAKAAKAAQPCRYWDLSDIQRLFRQKKGMQNVEGISLDLSKSKDIEFSTEVFKKMTELKLLKVFLGSDCVDGKENYKVNFSTDFRLPCSLLRYLHWHGYCLEFYPSNFEAPELFELSMPYSCLQQIKGNEIRFPKLTTLNLSHSRRLENISNFSGMPNLERLVLEGCRSLVKVDLSIGNLNKLSFMNLKDCKRLNSLPKSICKLKFLETLILTGCSRLEKLLDDLEEQQRSVNLEAIRTYRRVITLPPKLRILHLGHCRSLQGIPKLPSSIQEVDAYNCTSIRTLSWNIELRKSILPRIQVSLYHVKLCYFQGRTLLSFS</sequence>
<dbReference type="SUPFAM" id="SSF46785">
    <property type="entry name" value="Winged helix' DNA-binding domain"/>
    <property type="match status" value="1"/>
</dbReference>
<proteinExistence type="inferred from homology"/>
<keyword evidence="13" id="KW-1185">Reference proteome</keyword>
<keyword evidence="3" id="KW-0963">Cytoplasm</keyword>
<comment type="similarity">
    <text evidence="9">Belongs to the disease resistance TIR-NB-LRR family.</text>
</comment>
<dbReference type="PRINTS" id="PR00364">
    <property type="entry name" value="DISEASERSIST"/>
</dbReference>
<dbReference type="Pfam" id="PF23282">
    <property type="entry name" value="WHD_ROQ1"/>
    <property type="match status" value="1"/>
</dbReference>
<dbReference type="GO" id="GO:0005634">
    <property type="term" value="C:nucleus"/>
    <property type="evidence" value="ECO:0007669"/>
    <property type="project" value="UniProtKB-SubCell"/>
</dbReference>
<organism evidence="12 13">
    <name type="scientific">Vitis rotundifolia</name>
    <name type="common">Muscadine grape</name>
    <dbReference type="NCBI Taxonomy" id="103349"/>
    <lineage>
        <taxon>Eukaryota</taxon>
        <taxon>Viridiplantae</taxon>
        <taxon>Streptophyta</taxon>
        <taxon>Embryophyta</taxon>
        <taxon>Tracheophyta</taxon>
        <taxon>Spermatophyta</taxon>
        <taxon>Magnoliopsida</taxon>
        <taxon>eudicotyledons</taxon>
        <taxon>Gunneridae</taxon>
        <taxon>Pentapetalae</taxon>
        <taxon>rosids</taxon>
        <taxon>Vitales</taxon>
        <taxon>Vitaceae</taxon>
        <taxon>Viteae</taxon>
        <taxon>Vitis</taxon>
    </lineage>
</organism>
<keyword evidence="8" id="KW-0539">Nucleus</keyword>
<dbReference type="AlphaFoldDB" id="A0AA39D9Q8"/>
<evidence type="ECO:0000259" key="11">
    <source>
        <dbReference type="PROSITE" id="PS50104"/>
    </source>
</evidence>
<evidence type="ECO:0000313" key="13">
    <source>
        <dbReference type="Proteomes" id="UP001168098"/>
    </source>
</evidence>
<keyword evidence="7" id="KW-0520">NAD</keyword>
<evidence type="ECO:0000256" key="3">
    <source>
        <dbReference type="ARBA" id="ARBA00022490"/>
    </source>
</evidence>
<evidence type="ECO:0000256" key="10">
    <source>
        <dbReference type="SAM" id="MobiDB-lite"/>
    </source>
</evidence>
<comment type="caution">
    <text evidence="12">The sequence shown here is derived from an EMBL/GenBank/DDBJ whole genome shotgun (WGS) entry which is preliminary data.</text>
</comment>
<keyword evidence="6" id="KW-0611">Plant defense</keyword>
<evidence type="ECO:0000256" key="1">
    <source>
        <dbReference type="ARBA" id="ARBA00004123"/>
    </source>
</evidence>
<dbReference type="GO" id="GO:0007165">
    <property type="term" value="P:signal transduction"/>
    <property type="evidence" value="ECO:0007669"/>
    <property type="project" value="InterPro"/>
</dbReference>